<dbReference type="EMBL" id="CM029046">
    <property type="protein sequence ID" value="KAG2589442.1"/>
    <property type="molecule type" value="Genomic_DNA"/>
</dbReference>
<dbReference type="Proteomes" id="UP000823388">
    <property type="component" value="Chromosome 5N"/>
</dbReference>
<dbReference type="AlphaFoldDB" id="A0A8T0RSN5"/>
<gene>
    <name evidence="2" type="ORF">PVAP13_5NG386681</name>
</gene>
<evidence type="ECO:0000313" key="2">
    <source>
        <dbReference type="EMBL" id="KAG2589442.1"/>
    </source>
</evidence>
<feature type="region of interest" description="Disordered" evidence="1">
    <location>
        <begin position="284"/>
        <end position="303"/>
    </location>
</feature>
<reference evidence="2" key="1">
    <citation type="submission" date="2020-05" db="EMBL/GenBank/DDBJ databases">
        <title>WGS assembly of Panicum virgatum.</title>
        <authorList>
            <person name="Lovell J.T."/>
            <person name="Jenkins J."/>
            <person name="Shu S."/>
            <person name="Juenger T.E."/>
            <person name="Schmutz J."/>
        </authorList>
    </citation>
    <scope>NUCLEOTIDE SEQUENCE</scope>
    <source>
        <strain evidence="2">AP13</strain>
    </source>
</reference>
<accession>A0A8T0RSN5</accession>
<keyword evidence="3" id="KW-1185">Reference proteome</keyword>
<sequence length="303" mass="34364">MAKRAIIVAWPPRRLQPTRLVLPIAPLIRSSDRFPMNYSFESKKNTCVESSSDPEEASADNQNDGVVPSKKHADLEYFQPDSPISIIGNHLEFMVASTPQCRFVYWKGMEPPELHGYDTRLVACMENLPYQDGSALTTILEEETGSTELVTNCTCESYFDRHVYVANQGNGHRDNELPEDVSADEPTANAGAEDETQRDARRARNRDREQRRANARQHQQQRAQRNLQEEFERAAEQGFHTPVSNIMYATRLLDHINDPAVLQSINLLQHAALQLNEKEKLISLSKNQDQTAQSRTAGGRPRH</sequence>
<feature type="region of interest" description="Disordered" evidence="1">
    <location>
        <begin position="170"/>
        <end position="227"/>
    </location>
</feature>
<feature type="compositionally biased region" description="Polar residues" evidence="1">
    <location>
        <begin position="284"/>
        <end position="296"/>
    </location>
</feature>
<evidence type="ECO:0000256" key="1">
    <source>
        <dbReference type="SAM" id="MobiDB-lite"/>
    </source>
</evidence>
<name>A0A8T0RSN5_PANVG</name>
<comment type="caution">
    <text evidence="2">The sequence shown here is derived from an EMBL/GenBank/DDBJ whole genome shotgun (WGS) entry which is preliminary data.</text>
</comment>
<feature type="compositionally biased region" description="Low complexity" evidence="1">
    <location>
        <begin position="216"/>
        <end position="226"/>
    </location>
</feature>
<organism evidence="2 3">
    <name type="scientific">Panicum virgatum</name>
    <name type="common">Blackwell switchgrass</name>
    <dbReference type="NCBI Taxonomy" id="38727"/>
    <lineage>
        <taxon>Eukaryota</taxon>
        <taxon>Viridiplantae</taxon>
        <taxon>Streptophyta</taxon>
        <taxon>Embryophyta</taxon>
        <taxon>Tracheophyta</taxon>
        <taxon>Spermatophyta</taxon>
        <taxon>Magnoliopsida</taxon>
        <taxon>Liliopsida</taxon>
        <taxon>Poales</taxon>
        <taxon>Poaceae</taxon>
        <taxon>PACMAD clade</taxon>
        <taxon>Panicoideae</taxon>
        <taxon>Panicodae</taxon>
        <taxon>Paniceae</taxon>
        <taxon>Panicinae</taxon>
        <taxon>Panicum</taxon>
        <taxon>Panicum sect. Hiantes</taxon>
    </lineage>
</organism>
<protein>
    <submittedName>
        <fullName evidence="2">Uncharacterized protein</fullName>
    </submittedName>
</protein>
<evidence type="ECO:0000313" key="3">
    <source>
        <dbReference type="Proteomes" id="UP000823388"/>
    </source>
</evidence>
<feature type="region of interest" description="Disordered" evidence="1">
    <location>
        <begin position="45"/>
        <end position="66"/>
    </location>
</feature>
<proteinExistence type="predicted"/>
<feature type="compositionally biased region" description="Basic and acidic residues" evidence="1">
    <location>
        <begin position="195"/>
        <end position="212"/>
    </location>
</feature>